<accession>A0A517MQJ7</accession>
<evidence type="ECO:0000313" key="2">
    <source>
        <dbReference type="EMBL" id="QDS97159.1"/>
    </source>
</evidence>
<evidence type="ECO:0000256" key="1">
    <source>
        <dbReference type="SAM" id="MobiDB-lite"/>
    </source>
</evidence>
<proteinExistence type="predicted"/>
<gene>
    <name evidence="2" type="ORF">HG15A2_04190</name>
</gene>
<dbReference type="EMBL" id="CP036263">
    <property type="protein sequence ID" value="QDS97159.1"/>
    <property type="molecule type" value="Genomic_DNA"/>
</dbReference>
<sequence length="84" mass="8883">MAVTVDDLPDDRVSVVLLGLELVVVIGRHLPITLPHFAGDAKCYQRRLQARQTRLVSIPNSSVPGSGTPVEVAVSTTSLPSPPA</sequence>
<dbReference type="Proteomes" id="UP000319852">
    <property type="component" value="Chromosome"/>
</dbReference>
<evidence type="ECO:0000313" key="3">
    <source>
        <dbReference type="Proteomes" id="UP000319852"/>
    </source>
</evidence>
<dbReference type="KEGG" id="amob:HG15A2_04190"/>
<feature type="compositionally biased region" description="Polar residues" evidence="1">
    <location>
        <begin position="74"/>
        <end position="84"/>
    </location>
</feature>
<dbReference type="AlphaFoldDB" id="A0A517MQJ7"/>
<keyword evidence="3" id="KW-1185">Reference proteome</keyword>
<protein>
    <submittedName>
        <fullName evidence="2">Uncharacterized protein</fullName>
    </submittedName>
</protein>
<organism evidence="2 3">
    <name type="scientific">Adhaeretor mobilis</name>
    <dbReference type="NCBI Taxonomy" id="1930276"/>
    <lineage>
        <taxon>Bacteria</taxon>
        <taxon>Pseudomonadati</taxon>
        <taxon>Planctomycetota</taxon>
        <taxon>Planctomycetia</taxon>
        <taxon>Pirellulales</taxon>
        <taxon>Lacipirellulaceae</taxon>
        <taxon>Adhaeretor</taxon>
    </lineage>
</organism>
<name>A0A517MQJ7_9BACT</name>
<feature type="region of interest" description="Disordered" evidence="1">
    <location>
        <begin position="59"/>
        <end position="84"/>
    </location>
</feature>
<reference evidence="2 3" key="1">
    <citation type="submission" date="2019-02" db="EMBL/GenBank/DDBJ databases">
        <title>Deep-cultivation of Planctomycetes and their phenomic and genomic characterization uncovers novel biology.</title>
        <authorList>
            <person name="Wiegand S."/>
            <person name="Jogler M."/>
            <person name="Boedeker C."/>
            <person name="Pinto D."/>
            <person name="Vollmers J."/>
            <person name="Rivas-Marin E."/>
            <person name="Kohn T."/>
            <person name="Peeters S.H."/>
            <person name="Heuer A."/>
            <person name="Rast P."/>
            <person name="Oberbeckmann S."/>
            <person name="Bunk B."/>
            <person name="Jeske O."/>
            <person name="Meyerdierks A."/>
            <person name="Storesund J.E."/>
            <person name="Kallscheuer N."/>
            <person name="Luecker S."/>
            <person name="Lage O.M."/>
            <person name="Pohl T."/>
            <person name="Merkel B.J."/>
            <person name="Hornburger P."/>
            <person name="Mueller R.-W."/>
            <person name="Bruemmer F."/>
            <person name="Labrenz M."/>
            <person name="Spormann A.M."/>
            <person name="Op den Camp H."/>
            <person name="Overmann J."/>
            <person name="Amann R."/>
            <person name="Jetten M.S.M."/>
            <person name="Mascher T."/>
            <person name="Medema M.H."/>
            <person name="Devos D.P."/>
            <person name="Kaster A.-K."/>
            <person name="Ovreas L."/>
            <person name="Rohde M."/>
            <person name="Galperin M.Y."/>
            <person name="Jogler C."/>
        </authorList>
    </citation>
    <scope>NUCLEOTIDE SEQUENCE [LARGE SCALE GENOMIC DNA]</scope>
    <source>
        <strain evidence="2 3">HG15A2</strain>
    </source>
</reference>